<organism evidence="2 4">
    <name type="scientific">Blautia obeum</name>
    <dbReference type="NCBI Taxonomy" id="40520"/>
    <lineage>
        <taxon>Bacteria</taxon>
        <taxon>Bacillati</taxon>
        <taxon>Bacillota</taxon>
        <taxon>Clostridia</taxon>
        <taxon>Lachnospirales</taxon>
        <taxon>Lachnospiraceae</taxon>
        <taxon>Blautia</taxon>
    </lineage>
</organism>
<comment type="caution">
    <text evidence="2">The sequence shown here is derived from an EMBL/GenBank/DDBJ whole genome shotgun (WGS) entry which is preliminary data.</text>
</comment>
<keyword evidence="1" id="KW-0812">Transmembrane</keyword>
<dbReference type="PROSITE" id="PS51257">
    <property type="entry name" value="PROKAR_LIPOPROTEIN"/>
    <property type="match status" value="1"/>
</dbReference>
<dbReference type="Proteomes" id="UP000284267">
    <property type="component" value="Unassembled WGS sequence"/>
</dbReference>
<keyword evidence="1" id="KW-0472">Membrane</keyword>
<feature type="transmembrane region" description="Helical" evidence="1">
    <location>
        <begin position="20"/>
        <end position="45"/>
    </location>
</feature>
<keyword evidence="1" id="KW-1133">Transmembrane helix</keyword>
<dbReference type="Proteomes" id="UP000265828">
    <property type="component" value="Unassembled WGS sequence"/>
</dbReference>
<dbReference type="EMBL" id="QROE01000002">
    <property type="protein sequence ID" value="RHK96783.1"/>
    <property type="molecule type" value="Genomic_DNA"/>
</dbReference>
<evidence type="ECO:0000313" key="5">
    <source>
        <dbReference type="Proteomes" id="UP000284267"/>
    </source>
</evidence>
<evidence type="ECO:0000256" key="1">
    <source>
        <dbReference type="SAM" id="Phobius"/>
    </source>
</evidence>
<dbReference type="EMBL" id="QRZI01000001">
    <property type="protein sequence ID" value="RGV66325.1"/>
    <property type="molecule type" value="Genomic_DNA"/>
</dbReference>
<evidence type="ECO:0000313" key="2">
    <source>
        <dbReference type="EMBL" id="RGV66325.1"/>
    </source>
</evidence>
<name>A0A395XES9_9FIRM</name>
<sequence>MIKQIYKNREVKMKEQVGSINILSACFPYTIYIFLIFRGCVMKFLKGVSVLVKYNYLNRNGAVLN</sequence>
<protein>
    <submittedName>
        <fullName evidence="2">Uncharacterized protein</fullName>
    </submittedName>
</protein>
<accession>A0A395XES9</accession>
<dbReference type="AlphaFoldDB" id="A0A395XES9"/>
<evidence type="ECO:0000313" key="4">
    <source>
        <dbReference type="Proteomes" id="UP000265828"/>
    </source>
</evidence>
<evidence type="ECO:0000313" key="3">
    <source>
        <dbReference type="EMBL" id="RHK96783.1"/>
    </source>
</evidence>
<reference evidence="4 5" key="1">
    <citation type="submission" date="2018-08" db="EMBL/GenBank/DDBJ databases">
        <title>A genome reference for cultivated species of the human gut microbiota.</title>
        <authorList>
            <person name="Zou Y."/>
            <person name="Xue W."/>
            <person name="Luo G."/>
        </authorList>
    </citation>
    <scope>NUCLEOTIDE SEQUENCE [LARGE SCALE GENOMIC DNA]</scope>
    <source>
        <strain evidence="2 4">AF14-23</strain>
        <strain evidence="3 5">AF39-4</strain>
    </source>
</reference>
<gene>
    <name evidence="3" type="ORF">DW040_06205</name>
    <name evidence="2" type="ORF">DWW07_01110</name>
</gene>
<proteinExistence type="predicted"/>